<feature type="domain" description="Methyltransferase" evidence="4">
    <location>
        <begin position="67"/>
        <end position="156"/>
    </location>
</feature>
<evidence type="ECO:0000256" key="2">
    <source>
        <dbReference type="ARBA" id="ARBA00022679"/>
    </source>
</evidence>
<evidence type="ECO:0000313" key="6">
    <source>
        <dbReference type="Proteomes" id="UP000649753"/>
    </source>
</evidence>
<proteinExistence type="predicted"/>
<keyword evidence="2" id="KW-0808">Transferase</keyword>
<dbReference type="Gene3D" id="3.40.50.150">
    <property type="entry name" value="Vaccinia Virus protein VP39"/>
    <property type="match status" value="1"/>
</dbReference>
<accession>A0A927M6J8</accession>
<protein>
    <submittedName>
        <fullName evidence="5">2-polyprenyl-3-methyl-5-hydroxy-6-metoxy-1, 4-benzoquinol methylase</fullName>
    </submittedName>
</protein>
<dbReference type="InterPro" id="IPR029063">
    <property type="entry name" value="SAM-dependent_MTases_sf"/>
</dbReference>
<keyword evidence="6" id="KW-1185">Reference proteome</keyword>
<keyword evidence="3" id="KW-0949">S-adenosyl-L-methionine</keyword>
<evidence type="ECO:0000313" key="5">
    <source>
        <dbReference type="EMBL" id="MBE1488674.1"/>
    </source>
</evidence>
<name>A0A927M6J8_9ACTN</name>
<evidence type="ECO:0000259" key="4">
    <source>
        <dbReference type="Pfam" id="PF13649"/>
    </source>
</evidence>
<reference evidence="5" key="1">
    <citation type="submission" date="2020-10" db="EMBL/GenBank/DDBJ databases">
        <title>Sequencing the genomes of 1000 actinobacteria strains.</title>
        <authorList>
            <person name="Klenk H.-P."/>
        </authorList>
    </citation>
    <scope>NUCLEOTIDE SEQUENCE</scope>
    <source>
        <strain evidence="5">DSM 46832</strain>
    </source>
</reference>
<dbReference type="GO" id="GO:0008168">
    <property type="term" value="F:methyltransferase activity"/>
    <property type="evidence" value="ECO:0007669"/>
    <property type="project" value="UniProtKB-KW"/>
</dbReference>
<dbReference type="Pfam" id="PF13649">
    <property type="entry name" value="Methyltransf_25"/>
    <property type="match status" value="1"/>
</dbReference>
<dbReference type="AlphaFoldDB" id="A0A927M6J8"/>
<dbReference type="PANTHER" id="PTHR43464:SF19">
    <property type="entry name" value="UBIQUINONE BIOSYNTHESIS O-METHYLTRANSFERASE, MITOCHONDRIAL"/>
    <property type="match status" value="1"/>
</dbReference>
<dbReference type="CDD" id="cd02440">
    <property type="entry name" value="AdoMet_MTases"/>
    <property type="match status" value="1"/>
</dbReference>
<sequence>MIVGEMLTTEEAVAYWDTRHQREGALRSGGDVTYDEATNQMFYTLRLGILLDVVGQHSSPVAPLFLLDAGCGKGWFSRALARFGHLVDGIDPSPTALADCRAQGGGPRYFSSTLAGWRSPWLYDVVLAIDVVFHVLDHHEWERSLRNLASLVRLGGRLVVSDWGADGDRVYGNYQLVRGRDRYLPLLAECGLRFDAWRPYGFRGSPIGFYVFTRTA</sequence>
<gene>
    <name evidence="5" type="ORF">H4W31_004312</name>
</gene>
<evidence type="ECO:0000256" key="3">
    <source>
        <dbReference type="ARBA" id="ARBA00022691"/>
    </source>
</evidence>
<keyword evidence="1 5" id="KW-0489">Methyltransferase</keyword>
<dbReference type="GO" id="GO:0032259">
    <property type="term" value="P:methylation"/>
    <property type="evidence" value="ECO:0007669"/>
    <property type="project" value="UniProtKB-KW"/>
</dbReference>
<dbReference type="PANTHER" id="PTHR43464">
    <property type="entry name" value="METHYLTRANSFERASE"/>
    <property type="match status" value="1"/>
</dbReference>
<dbReference type="InterPro" id="IPR041698">
    <property type="entry name" value="Methyltransf_25"/>
</dbReference>
<organism evidence="5 6">
    <name type="scientific">Plantactinospora soyae</name>
    <dbReference type="NCBI Taxonomy" id="1544732"/>
    <lineage>
        <taxon>Bacteria</taxon>
        <taxon>Bacillati</taxon>
        <taxon>Actinomycetota</taxon>
        <taxon>Actinomycetes</taxon>
        <taxon>Micromonosporales</taxon>
        <taxon>Micromonosporaceae</taxon>
        <taxon>Plantactinospora</taxon>
    </lineage>
</organism>
<dbReference type="EMBL" id="JADBEB010000001">
    <property type="protein sequence ID" value="MBE1488674.1"/>
    <property type="molecule type" value="Genomic_DNA"/>
</dbReference>
<dbReference type="SUPFAM" id="SSF53335">
    <property type="entry name" value="S-adenosyl-L-methionine-dependent methyltransferases"/>
    <property type="match status" value="1"/>
</dbReference>
<comment type="caution">
    <text evidence="5">The sequence shown here is derived from an EMBL/GenBank/DDBJ whole genome shotgun (WGS) entry which is preliminary data.</text>
</comment>
<evidence type="ECO:0000256" key="1">
    <source>
        <dbReference type="ARBA" id="ARBA00022603"/>
    </source>
</evidence>
<dbReference type="RefSeq" id="WP_192768282.1">
    <property type="nucleotide sequence ID" value="NZ_JADBEB010000001.1"/>
</dbReference>
<dbReference type="Proteomes" id="UP000649753">
    <property type="component" value="Unassembled WGS sequence"/>
</dbReference>